<accession>A0A4S3TP49</accession>
<dbReference type="InterPro" id="IPR050744">
    <property type="entry name" value="AI-2_Isomerase_LsrG"/>
</dbReference>
<organism evidence="2 3">
    <name type="scientific">Salinadaptatus halalkaliphilus</name>
    <dbReference type="NCBI Taxonomy" id="2419781"/>
    <lineage>
        <taxon>Archaea</taxon>
        <taxon>Methanobacteriati</taxon>
        <taxon>Methanobacteriota</taxon>
        <taxon>Stenosarchaea group</taxon>
        <taxon>Halobacteria</taxon>
        <taxon>Halobacteriales</taxon>
        <taxon>Natrialbaceae</taxon>
        <taxon>Salinadaptatus</taxon>
    </lineage>
</organism>
<dbReference type="Pfam" id="PF03992">
    <property type="entry name" value="ABM"/>
    <property type="match status" value="1"/>
</dbReference>
<proteinExistence type="predicted"/>
<name>A0A4S3TP49_9EURY</name>
<reference evidence="2 3" key="1">
    <citation type="submission" date="2018-10" db="EMBL/GenBank/DDBJ databases">
        <title>Natronolimnobius sp. XQ-INN 246 isolated from Inner Mongolia Autonomous Region of China.</title>
        <authorList>
            <person name="Xue Q."/>
        </authorList>
    </citation>
    <scope>NUCLEOTIDE SEQUENCE [LARGE SCALE GENOMIC DNA]</scope>
    <source>
        <strain evidence="2 3">XQ-INN 246</strain>
    </source>
</reference>
<dbReference type="AlphaFoldDB" id="A0A4S3TP49"/>
<dbReference type="Proteomes" id="UP000318864">
    <property type="component" value="Unassembled WGS sequence"/>
</dbReference>
<gene>
    <name evidence="2" type="ORF">D8Y22_04740</name>
</gene>
<dbReference type="EMBL" id="RBZW01000013">
    <property type="protein sequence ID" value="THE65986.1"/>
    <property type="molecule type" value="Genomic_DNA"/>
</dbReference>
<evidence type="ECO:0000259" key="1">
    <source>
        <dbReference type="PROSITE" id="PS51725"/>
    </source>
</evidence>
<protein>
    <submittedName>
        <fullName evidence="2">Antibiotic biosynthesis monooxygenase</fullName>
    </submittedName>
</protein>
<dbReference type="PROSITE" id="PS51725">
    <property type="entry name" value="ABM"/>
    <property type="match status" value="1"/>
</dbReference>
<dbReference type="InterPro" id="IPR007138">
    <property type="entry name" value="ABM_dom"/>
</dbReference>
<evidence type="ECO:0000313" key="2">
    <source>
        <dbReference type="EMBL" id="THE65986.1"/>
    </source>
</evidence>
<keyword evidence="2" id="KW-0503">Monooxygenase</keyword>
<evidence type="ECO:0000313" key="3">
    <source>
        <dbReference type="Proteomes" id="UP000318864"/>
    </source>
</evidence>
<dbReference type="Gene3D" id="3.30.70.100">
    <property type="match status" value="1"/>
</dbReference>
<keyword evidence="3" id="KW-1185">Reference proteome</keyword>
<dbReference type="SUPFAM" id="SSF54909">
    <property type="entry name" value="Dimeric alpha+beta barrel"/>
    <property type="match status" value="1"/>
</dbReference>
<feature type="domain" description="ABM" evidence="1">
    <location>
        <begin position="2"/>
        <end position="91"/>
    </location>
</feature>
<keyword evidence="2" id="KW-0560">Oxidoreductase</keyword>
<dbReference type="InterPro" id="IPR011008">
    <property type="entry name" value="Dimeric_a/b-barrel"/>
</dbReference>
<dbReference type="OrthoDB" id="8931at2157"/>
<dbReference type="GO" id="GO:0004497">
    <property type="term" value="F:monooxygenase activity"/>
    <property type="evidence" value="ECO:0007669"/>
    <property type="project" value="UniProtKB-KW"/>
</dbReference>
<dbReference type="PANTHER" id="PTHR33336:SF15">
    <property type="entry name" value="ABM DOMAIN-CONTAINING PROTEIN"/>
    <property type="match status" value="1"/>
</dbReference>
<sequence length="101" mass="11666">MIVINATLPIDPDQRDQALELIQKTAAQYREDDGTIEFQASTDIDNPNHVNFFECYEDEAALEQHRQSDHYEEFGRSIAEFLVGKPEITRYDVESTTEIEV</sequence>
<dbReference type="PANTHER" id="PTHR33336">
    <property type="entry name" value="QUINOL MONOOXYGENASE YGIN-RELATED"/>
    <property type="match status" value="1"/>
</dbReference>
<comment type="caution">
    <text evidence="2">The sequence shown here is derived from an EMBL/GenBank/DDBJ whole genome shotgun (WGS) entry which is preliminary data.</text>
</comment>
<dbReference type="RefSeq" id="WP_141463571.1">
    <property type="nucleotide sequence ID" value="NZ_RBZW01000013.1"/>
</dbReference>